<dbReference type="Proteomes" id="UP001151752">
    <property type="component" value="Chromosome 15W"/>
</dbReference>
<dbReference type="AlphaFoldDB" id="A0A9Q0PGR7"/>
<gene>
    <name evidence="1" type="ORF">OIU74_016590</name>
</gene>
<dbReference type="EMBL" id="JAPFFM010000019">
    <property type="protein sequence ID" value="KAJ6687916.1"/>
    <property type="molecule type" value="Genomic_DNA"/>
</dbReference>
<keyword evidence="2" id="KW-1185">Reference proteome</keyword>
<reference evidence="1" key="1">
    <citation type="submission" date="2022-11" db="EMBL/GenBank/DDBJ databases">
        <authorList>
            <person name="Hyden B.L."/>
            <person name="Feng K."/>
            <person name="Yates T."/>
            <person name="Jawdy S."/>
            <person name="Smart L.B."/>
            <person name="Muchero W."/>
        </authorList>
    </citation>
    <scope>NUCLEOTIDE SEQUENCE</scope>
    <source>
        <tissue evidence="1">Shoot tip</tissue>
    </source>
</reference>
<proteinExistence type="predicted"/>
<accession>A0A9Q0PGR7</accession>
<protein>
    <submittedName>
        <fullName evidence="1">Uncharacterized protein</fullName>
    </submittedName>
</protein>
<reference evidence="1" key="2">
    <citation type="journal article" date="2023" name="Int. J. Mol. Sci.">
        <title>De Novo Assembly and Annotation of 11 Diverse Shrub Willow (Salix) Genomes Reveals Novel Gene Organization in Sex-Linked Regions.</title>
        <authorList>
            <person name="Hyden B."/>
            <person name="Feng K."/>
            <person name="Yates T.B."/>
            <person name="Jawdy S."/>
            <person name="Cereghino C."/>
            <person name="Smart L.B."/>
            <person name="Muchero W."/>
        </authorList>
    </citation>
    <scope>NUCLEOTIDE SEQUENCE</scope>
    <source>
        <tissue evidence="1">Shoot tip</tissue>
    </source>
</reference>
<organism evidence="1 2">
    <name type="scientific">Salix koriyanagi</name>
    <dbReference type="NCBI Taxonomy" id="2511006"/>
    <lineage>
        <taxon>Eukaryota</taxon>
        <taxon>Viridiplantae</taxon>
        <taxon>Streptophyta</taxon>
        <taxon>Embryophyta</taxon>
        <taxon>Tracheophyta</taxon>
        <taxon>Spermatophyta</taxon>
        <taxon>Magnoliopsida</taxon>
        <taxon>eudicotyledons</taxon>
        <taxon>Gunneridae</taxon>
        <taxon>Pentapetalae</taxon>
        <taxon>rosids</taxon>
        <taxon>fabids</taxon>
        <taxon>Malpighiales</taxon>
        <taxon>Salicaceae</taxon>
        <taxon>Saliceae</taxon>
        <taxon>Salix</taxon>
    </lineage>
</organism>
<comment type="caution">
    <text evidence="1">The sequence shown here is derived from an EMBL/GenBank/DDBJ whole genome shotgun (WGS) entry which is preliminary data.</text>
</comment>
<name>A0A9Q0PGR7_9ROSI</name>
<evidence type="ECO:0000313" key="2">
    <source>
        <dbReference type="Proteomes" id="UP001151752"/>
    </source>
</evidence>
<evidence type="ECO:0000313" key="1">
    <source>
        <dbReference type="EMBL" id="KAJ6687916.1"/>
    </source>
</evidence>
<sequence>MSENRPVFSILNPASVMSVFIPAPDGPTPLPIPPRTPVGVAEYGVVVPVGVAVVDGVAVEGVVLDGFVVTGVVLVPEAGVVLVPAALDKRRSADSF</sequence>